<keyword evidence="1" id="KW-1133">Transmembrane helix</keyword>
<accession>A0ABS7JIW4</accession>
<comment type="caution">
    <text evidence="2">The sequence shown here is derived from an EMBL/GenBank/DDBJ whole genome shotgun (WGS) entry which is preliminary data.</text>
</comment>
<organism evidence="2 3">
    <name type="scientific">Qipengyuania pacifica</name>
    <dbReference type="NCBI Taxonomy" id="2860199"/>
    <lineage>
        <taxon>Bacteria</taxon>
        <taxon>Pseudomonadati</taxon>
        <taxon>Pseudomonadota</taxon>
        <taxon>Alphaproteobacteria</taxon>
        <taxon>Sphingomonadales</taxon>
        <taxon>Erythrobacteraceae</taxon>
        <taxon>Qipengyuania</taxon>
    </lineage>
</organism>
<keyword evidence="3" id="KW-1185">Reference proteome</keyword>
<reference evidence="2 3" key="1">
    <citation type="submission" date="2021-08" db="EMBL/GenBank/DDBJ databases">
        <title>Comparative Genomics Analysis of the Genus Qipengyuania Reveals Extensive Genetic Diversity and Metabolic Versatility, Including the Description of Fifteen Novel Species.</title>
        <authorList>
            <person name="Liu Y."/>
        </authorList>
    </citation>
    <scope>NUCLEOTIDE SEQUENCE [LARGE SCALE GENOMIC DNA]</scope>
    <source>
        <strain evidence="2 3">GH25</strain>
    </source>
</reference>
<evidence type="ECO:0000256" key="1">
    <source>
        <dbReference type="SAM" id="Phobius"/>
    </source>
</evidence>
<dbReference type="RefSeq" id="WP_103023297.1">
    <property type="nucleotide sequence ID" value="NZ_JAHWXO010000002.1"/>
</dbReference>
<feature type="transmembrane region" description="Helical" evidence="1">
    <location>
        <begin position="20"/>
        <end position="39"/>
    </location>
</feature>
<evidence type="ECO:0000313" key="3">
    <source>
        <dbReference type="Proteomes" id="UP000776651"/>
    </source>
</evidence>
<gene>
    <name evidence="2" type="ORF">K3177_05845</name>
</gene>
<dbReference type="Pfam" id="PF04964">
    <property type="entry name" value="Flp_Fap"/>
    <property type="match status" value="1"/>
</dbReference>
<proteinExistence type="predicted"/>
<keyword evidence="1" id="KW-0812">Transmembrane</keyword>
<evidence type="ECO:0000313" key="2">
    <source>
        <dbReference type="EMBL" id="MBX7488027.1"/>
    </source>
</evidence>
<dbReference type="InterPro" id="IPR007047">
    <property type="entry name" value="Flp_Fap"/>
</dbReference>
<name>A0ABS7JIW4_9SPHN</name>
<dbReference type="Proteomes" id="UP000776651">
    <property type="component" value="Unassembled WGS sequence"/>
</dbReference>
<keyword evidence="1" id="KW-0472">Membrane</keyword>
<dbReference type="EMBL" id="JAIGNQ010000002">
    <property type="protein sequence ID" value="MBX7488027.1"/>
    <property type="molecule type" value="Genomic_DNA"/>
</dbReference>
<sequence length="59" mass="6317">MVEFLKDLGRDTRGATAVEYGLILALIFLAMVGAVQTFGQEVIGMWNLISDTILASTGV</sequence>
<protein>
    <submittedName>
        <fullName evidence="2">Flp family type IVb pilin</fullName>
    </submittedName>
</protein>